<dbReference type="SMART" id="SM00249">
    <property type="entry name" value="PHD"/>
    <property type="match status" value="1"/>
</dbReference>
<feature type="region of interest" description="Disordered" evidence="5">
    <location>
        <begin position="157"/>
        <end position="186"/>
    </location>
</feature>
<name>E1EWV1_GIAIA</name>
<dbReference type="OrthoDB" id="413122at2759"/>
<dbReference type="PROSITE" id="PS50016">
    <property type="entry name" value="ZF_PHD_2"/>
    <property type="match status" value="1"/>
</dbReference>
<keyword evidence="1" id="KW-0479">Metal-binding</keyword>
<keyword evidence="2 4" id="KW-0863">Zinc-finger</keyword>
<dbReference type="Gene3D" id="3.30.40.10">
    <property type="entry name" value="Zinc/RING finger domain, C3HC4 (zinc finger)"/>
    <property type="match status" value="1"/>
</dbReference>
<dbReference type="InterPro" id="IPR001965">
    <property type="entry name" value="Znf_PHD"/>
</dbReference>
<dbReference type="EMBL" id="ACVC01000034">
    <property type="protein sequence ID" value="EFO65302.1"/>
    <property type="molecule type" value="Genomic_DNA"/>
</dbReference>
<dbReference type="CDD" id="cd15615">
    <property type="entry name" value="PHD_ARID4_like"/>
    <property type="match status" value="1"/>
</dbReference>
<organism evidence="7 8">
    <name type="scientific">Giardia intestinalis (strain P15)</name>
    <name type="common">Giardia lamblia</name>
    <dbReference type="NCBI Taxonomy" id="658858"/>
    <lineage>
        <taxon>Eukaryota</taxon>
        <taxon>Metamonada</taxon>
        <taxon>Diplomonadida</taxon>
        <taxon>Hexamitidae</taxon>
        <taxon>Giardiinae</taxon>
        <taxon>Giardia</taxon>
    </lineage>
</organism>
<dbReference type="InterPro" id="IPR011011">
    <property type="entry name" value="Znf_FYVE_PHD"/>
</dbReference>
<sequence length="618" mass="69692">MEEGRGSGIPLTSETRDNVEACHYYLQQIYRRLQPRLIQVFGTSVSIVNEHLNELKKLPAGTQQSDLCVLCSNHKCEFIETGGDWIQCDLCKEWVHQQCDGIYNALLAEKIHYTCPRCRVVFCKPHPGIQYPQLLHDPAALQATEIVLDNKRKLSRDKKMITGKKSSSRRRTKGEDSESSAENVKASTIDVPPVEEIHIARKTDTFVFQIPVAEYYPRTQRDGQTSGRRSKQGKETSMTPQVIDSYVNAAFNSLRIGNSTPYTTVQDLYLAAQVADPDLPSLPLGKLKNTLISDTVHPGNFASLFLNCFYELTKSGRAVVQSPDGTKNENSKREELITGLLETLLPANQIFYTALFPILPMDHDLRINVAISIFDNLLLSLERQRFRYLRMLIPVALNCLLVFYKTTLLPGESEPKWSFPTDTDAIIERVVERLQQCDLTDVELSLSSYLPWEKLLCEPSEIDIHSNEVPDLLTKRQWYDLKMRGVLPFKNVGIVRAALLHAIVNANLGIIVLDKAFGREVTDHLIRFGVSSGRAMIMSYASNSSFDAMLETGCVYETTSFRPASNMATIQDALKDDESIMDWDVLETPTSVVWALSFIGDELQRLEDAKVIKPSTFV</sequence>
<feature type="domain" description="PHD-type" evidence="6">
    <location>
        <begin position="65"/>
        <end position="121"/>
    </location>
</feature>
<dbReference type="InterPro" id="IPR013083">
    <property type="entry name" value="Znf_RING/FYVE/PHD"/>
</dbReference>
<evidence type="ECO:0000259" key="6">
    <source>
        <dbReference type="PROSITE" id="PS50016"/>
    </source>
</evidence>
<evidence type="ECO:0000313" key="7">
    <source>
        <dbReference type="EMBL" id="EFO65302.1"/>
    </source>
</evidence>
<gene>
    <name evidence="7" type="ORF">GLP15_4319</name>
</gene>
<accession>E1EWV1</accession>
<reference evidence="7 8" key="1">
    <citation type="journal article" date="2010" name="BMC Genomics">
        <title>Genome analysis and comparative genomics of a Giardia intestinalis assemblage E isolate.</title>
        <authorList>
            <person name="Jerlstrom-Hultqvist J."/>
            <person name="Franzen O."/>
            <person name="Ankarklev J."/>
            <person name="Xu F."/>
            <person name="Nohynkova E."/>
            <person name="Andersson J.O."/>
            <person name="Svard S.G."/>
            <person name="Andersson B."/>
        </authorList>
    </citation>
    <scope>NUCLEOTIDE SEQUENCE [LARGE SCALE GENOMIC DNA]</scope>
    <source>
        <strain evidence="7 8">P15</strain>
    </source>
</reference>
<protein>
    <recommendedName>
        <fullName evidence="6">PHD-type domain-containing protein</fullName>
    </recommendedName>
</protein>
<comment type="caution">
    <text evidence="7">The sequence shown here is derived from an EMBL/GenBank/DDBJ whole genome shotgun (WGS) entry which is preliminary data.</text>
</comment>
<evidence type="ECO:0000256" key="5">
    <source>
        <dbReference type="SAM" id="MobiDB-lite"/>
    </source>
</evidence>
<dbReference type="PROSITE" id="PS01359">
    <property type="entry name" value="ZF_PHD_1"/>
    <property type="match status" value="1"/>
</dbReference>
<evidence type="ECO:0000256" key="4">
    <source>
        <dbReference type="PROSITE-ProRule" id="PRU00146"/>
    </source>
</evidence>
<feature type="region of interest" description="Disordered" evidence="5">
    <location>
        <begin position="218"/>
        <end position="239"/>
    </location>
</feature>
<keyword evidence="3" id="KW-0862">Zinc</keyword>
<evidence type="ECO:0000256" key="3">
    <source>
        <dbReference type="ARBA" id="ARBA00022833"/>
    </source>
</evidence>
<dbReference type="Proteomes" id="UP000008974">
    <property type="component" value="Unassembled WGS sequence"/>
</dbReference>
<dbReference type="InterPro" id="IPR019787">
    <property type="entry name" value="Znf_PHD-finger"/>
</dbReference>
<proteinExistence type="predicted"/>
<dbReference type="SUPFAM" id="SSF57903">
    <property type="entry name" value="FYVE/PHD zinc finger"/>
    <property type="match status" value="1"/>
</dbReference>
<dbReference type="AlphaFoldDB" id="E1EWV1"/>
<evidence type="ECO:0000313" key="8">
    <source>
        <dbReference type="Proteomes" id="UP000008974"/>
    </source>
</evidence>
<dbReference type="InterPro" id="IPR019786">
    <property type="entry name" value="Zinc_finger_PHD-type_CS"/>
</dbReference>
<dbReference type="GO" id="GO:0008270">
    <property type="term" value="F:zinc ion binding"/>
    <property type="evidence" value="ECO:0007669"/>
    <property type="project" value="UniProtKB-KW"/>
</dbReference>
<evidence type="ECO:0000256" key="1">
    <source>
        <dbReference type="ARBA" id="ARBA00022723"/>
    </source>
</evidence>
<dbReference type="VEuPathDB" id="GiardiaDB:GLP15_4319"/>
<evidence type="ECO:0000256" key="2">
    <source>
        <dbReference type="ARBA" id="ARBA00022771"/>
    </source>
</evidence>
<dbReference type="OMA" id="DESIMDW"/>